<evidence type="ECO:0000313" key="3">
    <source>
        <dbReference type="Proteomes" id="UP000704176"/>
    </source>
</evidence>
<dbReference type="RefSeq" id="WP_224312471.1">
    <property type="nucleotide sequence ID" value="NZ_JAIRBM010000004.1"/>
</dbReference>
<dbReference type="Proteomes" id="UP000704176">
    <property type="component" value="Unassembled WGS sequence"/>
</dbReference>
<evidence type="ECO:0000313" key="2">
    <source>
        <dbReference type="EMBL" id="MBZ6076165.1"/>
    </source>
</evidence>
<feature type="transmembrane region" description="Helical" evidence="1">
    <location>
        <begin position="6"/>
        <end position="24"/>
    </location>
</feature>
<protein>
    <submittedName>
        <fullName evidence="2">Uncharacterized protein</fullName>
    </submittedName>
</protein>
<keyword evidence="1" id="KW-0812">Transmembrane</keyword>
<keyword evidence="3" id="KW-1185">Reference proteome</keyword>
<reference evidence="2 3" key="1">
    <citation type="submission" date="2021-09" db="EMBL/GenBank/DDBJ databases">
        <title>The complete genome sequence of a new microorganism.</title>
        <authorList>
            <person name="Zi Z."/>
        </authorList>
    </citation>
    <scope>NUCLEOTIDE SEQUENCE [LARGE SCALE GENOMIC DNA]</scope>
    <source>
        <strain evidence="2 3">WGZ8</strain>
    </source>
</reference>
<comment type="caution">
    <text evidence="2">The sequence shown here is derived from an EMBL/GenBank/DDBJ whole genome shotgun (WGS) entry which is preliminary data.</text>
</comment>
<gene>
    <name evidence="2" type="ORF">K9B37_07655</name>
</gene>
<feature type="transmembrane region" description="Helical" evidence="1">
    <location>
        <begin position="152"/>
        <end position="172"/>
    </location>
</feature>
<evidence type="ECO:0000256" key="1">
    <source>
        <dbReference type="SAM" id="Phobius"/>
    </source>
</evidence>
<feature type="transmembrane region" description="Helical" evidence="1">
    <location>
        <begin position="63"/>
        <end position="84"/>
    </location>
</feature>
<organism evidence="2 3">
    <name type="scientific">Microvirga puerhi</name>
    <dbReference type="NCBI Taxonomy" id="2876078"/>
    <lineage>
        <taxon>Bacteria</taxon>
        <taxon>Pseudomonadati</taxon>
        <taxon>Pseudomonadota</taxon>
        <taxon>Alphaproteobacteria</taxon>
        <taxon>Hyphomicrobiales</taxon>
        <taxon>Methylobacteriaceae</taxon>
        <taxon>Microvirga</taxon>
    </lineage>
</organism>
<keyword evidence="1" id="KW-1133">Transmembrane helix</keyword>
<accession>A0ABS7VLZ7</accession>
<dbReference type="EMBL" id="JAIRBM010000004">
    <property type="protein sequence ID" value="MBZ6076165.1"/>
    <property type="molecule type" value="Genomic_DNA"/>
</dbReference>
<keyword evidence="1" id="KW-0472">Membrane</keyword>
<name>A0ABS7VLZ7_9HYPH</name>
<feature type="transmembrane region" description="Helical" evidence="1">
    <location>
        <begin position="31"/>
        <end position="51"/>
    </location>
</feature>
<proteinExistence type="predicted"/>
<sequence>MLTVLGIVIWGVLIFVIPLLCSNIPCRSATLFAGLNAGILSSSLALDTWAATGGITQNKLDEFLLITLPIFYIASLMIGAATIPKYVLHAPTHTKAIIFGVLGAIANYFLFMILVNVAGLVRYIYLNSPLQKGAMLGLFIELVTRVLHFDHFAITVIIVSSLVSMVASVAIIQKTENLFDSDRQKH</sequence>
<feature type="transmembrane region" description="Helical" evidence="1">
    <location>
        <begin position="96"/>
        <end position="125"/>
    </location>
</feature>